<name>A0A938X9S6_9FIRM</name>
<proteinExistence type="predicted"/>
<dbReference type="AlphaFoldDB" id="A0A938X9S6"/>
<keyword evidence="2" id="KW-1185">Reference proteome</keyword>
<evidence type="ECO:0000313" key="1">
    <source>
        <dbReference type="EMBL" id="MBM6921259.1"/>
    </source>
</evidence>
<dbReference type="EMBL" id="JACJKY010000013">
    <property type="protein sequence ID" value="MBM6921259.1"/>
    <property type="molecule type" value="Genomic_DNA"/>
</dbReference>
<dbReference type="RefSeq" id="WP_204447013.1">
    <property type="nucleotide sequence ID" value="NZ_JACJKY010000013.1"/>
</dbReference>
<evidence type="ECO:0000313" key="2">
    <source>
        <dbReference type="Proteomes" id="UP000774750"/>
    </source>
</evidence>
<comment type="caution">
    <text evidence="1">The sequence shown here is derived from an EMBL/GenBank/DDBJ whole genome shotgun (WGS) entry which is preliminary data.</text>
</comment>
<gene>
    <name evidence="1" type="ORF">H6A12_08840</name>
</gene>
<organism evidence="1 2">
    <name type="scientific">Merdimmobilis hominis</name>
    <dbReference type="NCBI Taxonomy" id="2897707"/>
    <lineage>
        <taxon>Bacteria</taxon>
        <taxon>Bacillati</taxon>
        <taxon>Bacillota</taxon>
        <taxon>Clostridia</taxon>
        <taxon>Eubacteriales</taxon>
        <taxon>Oscillospiraceae</taxon>
        <taxon>Merdimmobilis</taxon>
    </lineage>
</organism>
<reference evidence="1" key="1">
    <citation type="submission" date="2020-08" db="EMBL/GenBank/DDBJ databases">
        <authorList>
            <person name="Cejkova D."/>
            <person name="Kubasova T."/>
            <person name="Jahodarova E."/>
            <person name="Rychlik I."/>
        </authorList>
    </citation>
    <scope>NUCLEOTIDE SEQUENCE</scope>
    <source>
        <strain evidence="1">An559</strain>
    </source>
</reference>
<sequence>MAKLCDLTGKRFGMLTVLHRAQKDYPRVYWTCRCDCGNVIDVAANNLTRGHNVSCGCRRVNPYLGKKFGKLTVLEKTNETAMRGGRKVPLWRCRCDCGNTVLVQMDSLTSGTTRSCGCLSEEKIEKMRKAAGYVGGTQLSRITNIKQTSTNSSGIVGVYYDKQTNKWASRLTFRGKRYYLGRYDSLEKAVAARKKAEAEYFGTFLESYQQKRQQSDTLQTE</sequence>
<reference evidence="1" key="2">
    <citation type="journal article" date="2021" name="Sci. Rep.">
        <title>The distribution of antibiotic resistance genes in chicken gut microbiota commensals.</title>
        <authorList>
            <person name="Juricova H."/>
            <person name="Matiasovicova J."/>
            <person name="Kubasova T."/>
            <person name="Cejkova D."/>
            <person name="Rychlik I."/>
        </authorList>
    </citation>
    <scope>NUCLEOTIDE SEQUENCE</scope>
    <source>
        <strain evidence="1">An559</strain>
    </source>
</reference>
<dbReference type="SUPFAM" id="SSF54171">
    <property type="entry name" value="DNA-binding domain"/>
    <property type="match status" value="1"/>
</dbReference>
<dbReference type="Proteomes" id="UP000774750">
    <property type="component" value="Unassembled WGS sequence"/>
</dbReference>
<protein>
    <submittedName>
        <fullName evidence="1">AP2 domain-containing protein</fullName>
    </submittedName>
</protein>
<dbReference type="GO" id="GO:0003677">
    <property type="term" value="F:DNA binding"/>
    <property type="evidence" value="ECO:0007669"/>
    <property type="project" value="InterPro"/>
</dbReference>
<dbReference type="InterPro" id="IPR016177">
    <property type="entry name" value="DNA-bd_dom_sf"/>
</dbReference>
<accession>A0A938X9S6</accession>